<dbReference type="AlphaFoldDB" id="A0A059EXQ4"/>
<evidence type="ECO:0000313" key="2">
    <source>
        <dbReference type="Proteomes" id="UP000030655"/>
    </source>
</evidence>
<dbReference type="EMBL" id="KK365238">
    <property type="protein sequence ID" value="KCZ79695.1"/>
    <property type="molecule type" value="Genomic_DNA"/>
</dbReference>
<organism evidence="1 2">
    <name type="scientific">Anncaliia algerae PRA339</name>
    <dbReference type="NCBI Taxonomy" id="1288291"/>
    <lineage>
        <taxon>Eukaryota</taxon>
        <taxon>Fungi</taxon>
        <taxon>Fungi incertae sedis</taxon>
        <taxon>Microsporidia</taxon>
        <taxon>Tubulinosematoidea</taxon>
        <taxon>Tubulinosematidae</taxon>
        <taxon>Anncaliia</taxon>
    </lineage>
</organism>
<dbReference type="Proteomes" id="UP000030655">
    <property type="component" value="Unassembled WGS sequence"/>
</dbReference>
<dbReference type="OrthoDB" id="2187273at2759"/>
<evidence type="ECO:0000313" key="1">
    <source>
        <dbReference type="EMBL" id="KCZ79695.1"/>
    </source>
</evidence>
<reference evidence="1 2" key="2">
    <citation type="submission" date="2014-03" db="EMBL/GenBank/DDBJ databases">
        <title>The Genome Sequence of Anncaliia algerae insect isolate PRA339.</title>
        <authorList>
            <consortium name="The Broad Institute Genome Sequencing Platform"/>
            <consortium name="The Broad Institute Genome Sequencing Center for Infectious Disease"/>
            <person name="Cuomo C."/>
            <person name="Becnel J."/>
            <person name="Sanscrainte N."/>
            <person name="Walker B."/>
            <person name="Young S.K."/>
            <person name="Zeng Q."/>
            <person name="Gargeya S."/>
            <person name="Fitzgerald M."/>
            <person name="Haas B."/>
            <person name="Abouelleil A."/>
            <person name="Alvarado L."/>
            <person name="Arachchi H.M."/>
            <person name="Berlin A.M."/>
            <person name="Chapman S.B."/>
            <person name="Dewar J."/>
            <person name="Goldberg J."/>
            <person name="Griggs A."/>
            <person name="Gujja S."/>
            <person name="Hansen M."/>
            <person name="Howarth C."/>
            <person name="Imamovic A."/>
            <person name="Larimer J."/>
            <person name="McCowan C."/>
            <person name="Murphy C."/>
            <person name="Neiman D."/>
            <person name="Pearson M."/>
            <person name="Priest M."/>
            <person name="Roberts A."/>
            <person name="Saif S."/>
            <person name="Shea T."/>
            <person name="Sisk P."/>
            <person name="Sykes S."/>
            <person name="Wortman J."/>
            <person name="Nusbaum C."/>
            <person name="Birren B."/>
        </authorList>
    </citation>
    <scope>NUCLEOTIDE SEQUENCE [LARGE SCALE GENOMIC DNA]</scope>
    <source>
        <strain evidence="1 2">PRA339</strain>
    </source>
</reference>
<proteinExistence type="predicted"/>
<keyword evidence="2" id="KW-1185">Reference proteome</keyword>
<gene>
    <name evidence="1" type="ORF">H312_02903</name>
</gene>
<dbReference type="SUPFAM" id="SSF50370">
    <property type="entry name" value="Ricin B-like lectins"/>
    <property type="match status" value="1"/>
</dbReference>
<accession>A0A059EXQ4</accession>
<dbReference type="HOGENOM" id="CLU_095729_0_0_1"/>
<dbReference type="VEuPathDB" id="MicrosporidiaDB:H312_02903"/>
<reference evidence="2" key="1">
    <citation type="submission" date="2013-02" db="EMBL/GenBank/DDBJ databases">
        <authorList>
            <consortium name="The Broad Institute Genome Sequencing Platform"/>
            <person name="Cuomo C."/>
            <person name="Becnel J."/>
            <person name="Sanscrainte N."/>
            <person name="Walker B."/>
            <person name="Young S.K."/>
            <person name="Zeng Q."/>
            <person name="Gargeya S."/>
            <person name="Fitzgerald M."/>
            <person name="Haas B."/>
            <person name="Abouelleil A."/>
            <person name="Alvarado L."/>
            <person name="Arachchi H.M."/>
            <person name="Berlin A.M."/>
            <person name="Chapman S.B."/>
            <person name="Dewar J."/>
            <person name="Goldberg J."/>
            <person name="Griggs A."/>
            <person name="Gujja S."/>
            <person name="Hansen M."/>
            <person name="Howarth C."/>
            <person name="Imamovic A."/>
            <person name="Larimer J."/>
            <person name="McCowan C."/>
            <person name="Murphy C."/>
            <person name="Neiman D."/>
            <person name="Pearson M."/>
            <person name="Priest M."/>
            <person name="Roberts A."/>
            <person name="Saif S."/>
            <person name="Shea T."/>
            <person name="Sisk P."/>
            <person name="Sykes S."/>
            <person name="Wortman J."/>
            <person name="Nusbaum C."/>
            <person name="Birren B."/>
        </authorList>
    </citation>
    <scope>NUCLEOTIDE SEQUENCE [LARGE SCALE GENOMIC DNA]</scope>
    <source>
        <strain evidence="2">PRA339</strain>
    </source>
</reference>
<name>A0A059EXQ4_9MICR</name>
<dbReference type="InterPro" id="IPR035992">
    <property type="entry name" value="Ricin_B-like_lectins"/>
</dbReference>
<sequence>MLIYLLAIKCLVEEGYLYSVNAKKFLTYHPTHLESRIFLASENVRPKKFRINELKPPFSGSVRLTPVERDPPNVVVDKSGYNNDMIQFEEHGKVNQIFTLEMVPKMLVKLKSDGMCFTTPSDTFYLKAVECKNYEADPGQYYRWIPDTLEKLLHNPSSLESFIRGASKKIRNYNDCNKNDPRSCYSDYKATQQSRPVDVPSLFDIKLPPQNNNPRQNNRYPYDNDYRACDKYSNYDGDELLDRLHEFDRIMLLG</sequence>
<protein>
    <submittedName>
        <fullName evidence="1">Uncharacterized protein</fullName>
    </submittedName>
</protein>